<evidence type="ECO:0000256" key="6">
    <source>
        <dbReference type="SAM" id="MobiDB-lite"/>
    </source>
</evidence>
<keyword evidence="9" id="KW-1185">Reference proteome</keyword>
<keyword evidence="2" id="KW-1003">Cell membrane</keyword>
<feature type="transmembrane region" description="Helical" evidence="7">
    <location>
        <begin position="251"/>
        <end position="272"/>
    </location>
</feature>
<feature type="transmembrane region" description="Helical" evidence="7">
    <location>
        <begin position="31"/>
        <end position="53"/>
    </location>
</feature>
<dbReference type="RefSeq" id="WP_271919406.1">
    <property type="nucleotide sequence ID" value="NZ_JAQNDO010000001.1"/>
</dbReference>
<feature type="transmembrane region" description="Helical" evidence="7">
    <location>
        <begin position="65"/>
        <end position="83"/>
    </location>
</feature>
<comment type="caution">
    <text evidence="8">The sequence shown here is derived from an EMBL/GenBank/DDBJ whole genome shotgun (WGS) entry which is preliminary data.</text>
</comment>
<feature type="transmembrane region" description="Helical" evidence="7">
    <location>
        <begin position="278"/>
        <end position="298"/>
    </location>
</feature>
<comment type="subcellular location">
    <subcellularLocation>
        <location evidence="1">Cell membrane</location>
        <topology evidence="1">Multi-pass membrane protein</topology>
    </subcellularLocation>
</comment>
<keyword evidence="5 7" id="KW-0472">Membrane</keyword>
<keyword evidence="3 7" id="KW-0812">Transmembrane</keyword>
<protein>
    <submittedName>
        <fullName evidence="8">Lysylphosphatidylglycerol synthase transmembrane domain-containing protein</fullName>
    </submittedName>
</protein>
<reference evidence="8 9" key="1">
    <citation type="submission" date="2022-11" db="EMBL/GenBank/DDBJ databases">
        <title>Minimal conservation of predation-associated metabolite biosynthetic gene clusters underscores biosynthetic potential of Myxococcota including descriptions for ten novel species: Archangium lansinium sp. nov., Myxococcus landrumus sp. nov., Nannocystis bai.</title>
        <authorList>
            <person name="Ahearne A."/>
            <person name="Stevens C."/>
            <person name="Dowd S."/>
        </authorList>
    </citation>
    <scope>NUCLEOTIDE SEQUENCE [LARGE SCALE GENOMIC DNA]</scope>
    <source>
        <strain evidence="8 9">RJM3</strain>
    </source>
</reference>
<accession>A0ABT5EP88</accession>
<evidence type="ECO:0000256" key="7">
    <source>
        <dbReference type="SAM" id="Phobius"/>
    </source>
</evidence>
<feature type="transmembrane region" description="Helical" evidence="7">
    <location>
        <begin position="333"/>
        <end position="356"/>
    </location>
</feature>
<evidence type="ECO:0000256" key="4">
    <source>
        <dbReference type="ARBA" id="ARBA00022989"/>
    </source>
</evidence>
<feature type="transmembrane region" description="Helical" evidence="7">
    <location>
        <begin position="305"/>
        <end position="321"/>
    </location>
</feature>
<name>A0ABT5EP88_9BACT</name>
<dbReference type="InterPro" id="IPR022791">
    <property type="entry name" value="L-PG_synthase/AglD"/>
</dbReference>
<feature type="transmembrane region" description="Helical" evidence="7">
    <location>
        <begin position="95"/>
        <end position="116"/>
    </location>
</feature>
<sequence>MSAADEPLPPAPTPGPSVAPERPQTPWRSRLAISLLCGVGLVWILLDGGLPIYPPDGAFDLLRPWTVVAYVASLAAVHWFRAARWRHLLRPLGRLSLREVVAVSWVGFGAILLSPLRSGEVVRPYLVTTRSSIRMWEATGSVGAERVIDGLALSTILFIGLRRATPLDPLPDHIGDLEVPVAAVPSAAMGALFLFCSAFVTMAVFFFARDFARRATQKVFGLVSAPLGERVADIVDRVAQGIRFLPSPRHLVPFLLETAAYWSINAAGVWLLAWGSGLSGITLAEACVTMGCLGIGILVPSGPGYFGAFQLATYMALAMFFPEDVLRGPGAAFVFVLYVSQVGFHLAALGLGMRLLRRAPETWPKAEALG</sequence>
<evidence type="ECO:0000256" key="2">
    <source>
        <dbReference type="ARBA" id="ARBA00022475"/>
    </source>
</evidence>
<evidence type="ECO:0000256" key="3">
    <source>
        <dbReference type="ARBA" id="ARBA00022692"/>
    </source>
</evidence>
<feature type="compositionally biased region" description="Pro residues" evidence="6">
    <location>
        <begin position="7"/>
        <end position="17"/>
    </location>
</feature>
<evidence type="ECO:0000256" key="1">
    <source>
        <dbReference type="ARBA" id="ARBA00004651"/>
    </source>
</evidence>
<feature type="transmembrane region" description="Helical" evidence="7">
    <location>
        <begin position="187"/>
        <end position="208"/>
    </location>
</feature>
<keyword evidence="4 7" id="KW-1133">Transmembrane helix</keyword>
<evidence type="ECO:0000256" key="5">
    <source>
        <dbReference type="ARBA" id="ARBA00023136"/>
    </source>
</evidence>
<evidence type="ECO:0000313" key="8">
    <source>
        <dbReference type="EMBL" id="MDC0743655.1"/>
    </source>
</evidence>
<dbReference type="Pfam" id="PF03706">
    <property type="entry name" value="LPG_synthase_TM"/>
    <property type="match status" value="1"/>
</dbReference>
<dbReference type="PANTHER" id="PTHR39087:SF2">
    <property type="entry name" value="UPF0104 MEMBRANE PROTEIN MJ1595"/>
    <property type="match status" value="1"/>
</dbReference>
<organism evidence="8 9">
    <name type="scientific">Polyangium mundeleinium</name>
    <dbReference type="NCBI Taxonomy" id="2995306"/>
    <lineage>
        <taxon>Bacteria</taxon>
        <taxon>Pseudomonadati</taxon>
        <taxon>Myxococcota</taxon>
        <taxon>Polyangia</taxon>
        <taxon>Polyangiales</taxon>
        <taxon>Polyangiaceae</taxon>
        <taxon>Polyangium</taxon>
    </lineage>
</organism>
<gene>
    <name evidence="8" type="ORF">POL67_20170</name>
</gene>
<proteinExistence type="predicted"/>
<evidence type="ECO:0000313" key="9">
    <source>
        <dbReference type="Proteomes" id="UP001221411"/>
    </source>
</evidence>
<dbReference type="Proteomes" id="UP001221411">
    <property type="component" value="Unassembled WGS sequence"/>
</dbReference>
<dbReference type="PANTHER" id="PTHR39087">
    <property type="entry name" value="UPF0104 MEMBRANE PROTEIN MJ1595"/>
    <property type="match status" value="1"/>
</dbReference>
<dbReference type="EMBL" id="JAQNDO010000001">
    <property type="protein sequence ID" value="MDC0743655.1"/>
    <property type="molecule type" value="Genomic_DNA"/>
</dbReference>
<feature type="region of interest" description="Disordered" evidence="6">
    <location>
        <begin position="1"/>
        <end position="24"/>
    </location>
</feature>